<evidence type="ECO:0000313" key="4">
    <source>
        <dbReference type="Proteomes" id="UP000626220"/>
    </source>
</evidence>
<name>A0A8J3H0F4_9RHOB</name>
<dbReference type="InterPro" id="IPR023393">
    <property type="entry name" value="START-like_dom_sf"/>
</dbReference>
<sequence length="166" mass="18582">MKPDLKFQFAADMVANTIRVKREFAAPRQMVWDCYTRADLLDRWFAPKPLTTATKHMDFRVGGYWHFAMIDPAGTEYWSRQDFLAITPIDAFSARDCFTDATGEPNTALPASRFDLSFSDVPAGTLVGTLVTYASADDLQKVIDMGMKEGLASTLDRLDELLATLI</sequence>
<dbReference type="RefSeq" id="WP_189681677.1">
    <property type="nucleotide sequence ID" value="NZ_BNCJ01000014.1"/>
</dbReference>
<dbReference type="CDD" id="cd07814">
    <property type="entry name" value="SRPBCC_CalC_Aha1-like"/>
    <property type="match status" value="1"/>
</dbReference>
<evidence type="ECO:0000256" key="1">
    <source>
        <dbReference type="ARBA" id="ARBA00006817"/>
    </source>
</evidence>
<keyword evidence="4" id="KW-1185">Reference proteome</keyword>
<proteinExistence type="inferred from homology"/>
<dbReference type="SUPFAM" id="SSF55961">
    <property type="entry name" value="Bet v1-like"/>
    <property type="match status" value="1"/>
</dbReference>
<feature type="domain" description="Activator of Hsp90 ATPase homologue 1/2-like C-terminal" evidence="2">
    <location>
        <begin position="26"/>
        <end position="162"/>
    </location>
</feature>
<comment type="caution">
    <text evidence="3">The sequence shown here is derived from an EMBL/GenBank/DDBJ whole genome shotgun (WGS) entry which is preliminary data.</text>
</comment>
<dbReference type="Pfam" id="PF08327">
    <property type="entry name" value="AHSA1"/>
    <property type="match status" value="1"/>
</dbReference>
<dbReference type="Proteomes" id="UP000626220">
    <property type="component" value="Unassembled WGS sequence"/>
</dbReference>
<accession>A0A8J3H0F4</accession>
<evidence type="ECO:0000313" key="3">
    <source>
        <dbReference type="EMBL" id="GHF62962.1"/>
    </source>
</evidence>
<gene>
    <name evidence="3" type="ORF">GCM10017056_37760</name>
</gene>
<comment type="similarity">
    <text evidence="1">Belongs to the AHA1 family.</text>
</comment>
<dbReference type="AlphaFoldDB" id="A0A8J3H0F4"/>
<reference evidence="3" key="2">
    <citation type="submission" date="2020-09" db="EMBL/GenBank/DDBJ databases">
        <authorList>
            <person name="Sun Q."/>
            <person name="Kim S."/>
        </authorList>
    </citation>
    <scope>NUCLEOTIDE SEQUENCE</scope>
    <source>
        <strain evidence="3">KCTC 42650</strain>
    </source>
</reference>
<dbReference type="Gene3D" id="3.30.530.20">
    <property type="match status" value="1"/>
</dbReference>
<dbReference type="EMBL" id="BNCJ01000014">
    <property type="protein sequence ID" value="GHF62962.1"/>
    <property type="molecule type" value="Genomic_DNA"/>
</dbReference>
<evidence type="ECO:0000259" key="2">
    <source>
        <dbReference type="Pfam" id="PF08327"/>
    </source>
</evidence>
<dbReference type="InterPro" id="IPR013538">
    <property type="entry name" value="ASHA1/2-like_C"/>
</dbReference>
<reference evidence="3" key="1">
    <citation type="journal article" date="2014" name="Int. J. Syst. Evol. Microbiol.">
        <title>Complete genome sequence of Corynebacterium casei LMG S-19264T (=DSM 44701T), isolated from a smear-ripened cheese.</title>
        <authorList>
            <consortium name="US DOE Joint Genome Institute (JGI-PGF)"/>
            <person name="Walter F."/>
            <person name="Albersmeier A."/>
            <person name="Kalinowski J."/>
            <person name="Ruckert C."/>
        </authorList>
    </citation>
    <scope>NUCLEOTIDE SEQUENCE</scope>
    <source>
        <strain evidence="3">KCTC 42650</strain>
    </source>
</reference>
<protein>
    <submittedName>
        <fullName evidence="3">ATPase</fullName>
    </submittedName>
</protein>
<organism evidence="3 4">
    <name type="scientific">Seohaeicola zhoushanensis</name>
    <dbReference type="NCBI Taxonomy" id="1569283"/>
    <lineage>
        <taxon>Bacteria</taxon>
        <taxon>Pseudomonadati</taxon>
        <taxon>Pseudomonadota</taxon>
        <taxon>Alphaproteobacteria</taxon>
        <taxon>Rhodobacterales</taxon>
        <taxon>Roseobacteraceae</taxon>
        <taxon>Seohaeicola</taxon>
    </lineage>
</organism>